<dbReference type="EMBL" id="BBYQ01000163">
    <property type="protein sequence ID" value="GAP32515.1"/>
    <property type="molecule type" value="Genomic_DNA"/>
</dbReference>
<dbReference type="OrthoDB" id="3252468at2"/>
<evidence type="ECO:0000313" key="6">
    <source>
        <dbReference type="EMBL" id="APB01378.1"/>
    </source>
</evidence>
<dbReference type="Proteomes" id="UP000180166">
    <property type="component" value="Chromosome"/>
</dbReference>
<dbReference type="InterPro" id="IPR000073">
    <property type="entry name" value="AB_hydrolase_1"/>
</dbReference>
<evidence type="ECO:0000259" key="5">
    <source>
        <dbReference type="Pfam" id="PF00561"/>
    </source>
</evidence>
<evidence type="ECO:0000256" key="2">
    <source>
        <dbReference type="ARBA" id="ARBA00022729"/>
    </source>
</evidence>
<evidence type="ECO:0000256" key="3">
    <source>
        <dbReference type="ARBA" id="ARBA00022801"/>
    </source>
</evidence>
<dbReference type="GO" id="GO:0016787">
    <property type="term" value="F:hydrolase activity"/>
    <property type="evidence" value="ECO:0007669"/>
    <property type="project" value="UniProtKB-KW"/>
</dbReference>
<dbReference type="InterPro" id="IPR029058">
    <property type="entry name" value="AB_hydrolase_fold"/>
</dbReference>
<keyword evidence="3 7" id="KW-0378">Hydrolase</keyword>
<protein>
    <submittedName>
        <fullName evidence="6">Carboxylesterase B</fullName>
    </submittedName>
    <submittedName>
        <fullName evidence="7">Hydrolase</fullName>
    </submittedName>
</protein>
<accession>A0A0B8NFP7</accession>
<reference evidence="6 9" key="3">
    <citation type="submission" date="2016-10" db="EMBL/GenBank/DDBJ databases">
        <title>Genome sequence of Nocardia seriolae strain EM150506, isolated from Anguila japonica.</title>
        <authorList>
            <person name="Han H.-J."/>
        </authorList>
    </citation>
    <scope>NUCLEOTIDE SEQUENCE [LARGE SCALE GENOMIC DNA]</scope>
    <source>
        <strain evidence="6 9">EM150506</strain>
    </source>
</reference>
<sequence>MLVNRKRSTRSIARRLGTATAAASLLAVAGLVGDLGGTLPASAAPPEAGMDRFLKQQVKWGACDDYPGGSELPGKGLQCARVTVPIDYKKPDGKTAEIAISRLAASGRKIGSLLTNPGGPGGPGLAEPVLLSKTKLAERFDIIGVDVRGLGASTPSVQCQSSAESQFDWKGSSHDRSDAGIAQTEKDEQTYVASCRARTDKDLLEYAGTVDVARDFDLIRTVLGDEKLNYLGYSYGTRLGSTIAELFPTKVRAMVLDGGVDPAQGLFSSQSAAFQRAFEDYATSCAKSADCPLGTDPKLATQKFRELALPLLDHPVPTSKSRTLGYSAAIDAVETTLYSQNAWPTLTKGLTELTRGNGDTLLALHEIDSGSDSNVFNAVRCLEEKRVTDRTEAATRDRENRSAAPFRDDGRGTGKAPLDVCAFWPIKPTAQPHTPKVSGLPKIVVVATTDDPATPYKSGVALAKAFDAGLITYEAEQHTVFGDGVACVDDPVVKYLTELTVPADGLRCAAPA</sequence>
<keyword evidence="2" id="KW-0732">Signal</keyword>
<evidence type="ECO:0000313" key="8">
    <source>
        <dbReference type="Proteomes" id="UP000037179"/>
    </source>
</evidence>
<evidence type="ECO:0000256" key="4">
    <source>
        <dbReference type="SAM" id="MobiDB-lite"/>
    </source>
</evidence>
<comment type="similarity">
    <text evidence="1">Belongs to the peptidase S33 family.</text>
</comment>
<dbReference type="Gene3D" id="3.40.50.1820">
    <property type="entry name" value="alpha/beta hydrolase"/>
    <property type="match status" value="1"/>
</dbReference>
<evidence type="ECO:0000313" key="9">
    <source>
        <dbReference type="Proteomes" id="UP000180166"/>
    </source>
</evidence>
<reference evidence="7 8" key="2">
    <citation type="journal article" date="2016" name="Genome Announc.">
        <title>Draft Genome Sequence of Erythromycin- and Oxytetracycline-Sensitive Nocardia seriolae Strain U-1 (NBRC 110359).</title>
        <authorList>
            <person name="Imajoh M."/>
            <person name="Sukeda M."/>
            <person name="Shimizu M."/>
            <person name="Yamane J."/>
            <person name="Ohnishi K."/>
            <person name="Oshima S."/>
        </authorList>
    </citation>
    <scope>NUCLEOTIDE SEQUENCE [LARGE SCALE GENOMIC DNA]</scope>
    <source>
        <strain evidence="7 8">U-1</strain>
    </source>
</reference>
<feature type="domain" description="AB hydrolase-1" evidence="5">
    <location>
        <begin position="113"/>
        <end position="483"/>
    </location>
</feature>
<dbReference type="PANTHER" id="PTHR43248:SF29">
    <property type="entry name" value="TRIPEPTIDYL AMINOPEPTIDASE"/>
    <property type="match status" value="1"/>
</dbReference>
<evidence type="ECO:0000256" key="1">
    <source>
        <dbReference type="ARBA" id="ARBA00010088"/>
    </source>
</evidence>
<keyword evidence="8" id="KW-1185">Reference proteome</keyword>
<organism evidence="7 8">
    <name type="scientific">Nocardia seriolae</name>
    <dbReference type="NCBI Taxonomy" id="37332"/>
    <lineage>
        <taxon>Bacteria</taxon>
        <taxon>Bacillati</taxon>
        <taxon>Actinomycetota</taxon>
        <taxon>Actinomycetes</taxon>
        <taxon>Mycobacteriales</taxon>
        <taxon>Nocardiaceae</taxon>
        <taxon>Nocardia</taxon>
    </lineage>
</organism>
<dbReference type="InterPro" id="IPR051601">
    <property type="entry name" value="Serine_prot/Carboxylest_S33"/>
</dbReference>
<dbReference type="RefSeq" id="WP_033090894.1">
    <property type="nucleotide sequence ID" value="NZ_AP017900.1"/>
</dbReference>
<dbReference type="GeneID" id="93372705"/>
<dbReference type="KEGG" id="nsr:NS506_07358"/>
<proteinExistence type="inferred from homology"/>
<dbReference type="AlphaFoldDB" id="A0A0B8NFP7"/>
<name>A0A0B8NFP7_9NOCA</name>
<gene>
    <name evidence="6" type="ORF">NS506_07358</name>
    <name evidence="7" type="ORF">NSK11_contig00163-0001</name>
</gene>
<evidence type="ECO:0000313" key="7">
    <source>
        <dbReference type="EMBL" id="GAP32515.1"/>
    </source>
</evidence>
<dbReference type="Proteomes" id="UP000037179">
    <property type="component" value="Unassembled WGS sequence"/>
</dbReference>
<dbReference type="PANTHER" id="PTHR43248">
    <property type="entry name" value="2-SUCCINYL-6-HYDROXY-2,4-CYCLOHEXADIENE-1-CARBOXYLATE SYNTHASE"/>
    <property type="match status" value="1"/>
</dbReference>
<dbReference type="EMBL" id="CP017839">
    <property type="protein sequence ID" value="APB01378.1"/>
    <property type="molecule type" value="Genomic_DNA"/>
</dbReference>
<feature type="region of interest" description="Disordered" evidence="4">
    <location>
        <begin position="388"/>
        <end position="412"/>
    </location>
</feature>
<dbReference type="Pfam" id="PF00561">
    <property type="entry name" value="Abhydrolase_1"/>
    <property type="match status" value="1"/>
</dbReference>
<reference evidence="8" key="1">
    <citation type="submission" date="2015-07" db="EMBL/GenBank/DDBJ databases">
        <title>Nocardia seriolae U-1 whole genome shotgun sequence.</title>
        <authorList>
            <person name="Imajoh M."/>
            <person name="Fukumoto Y."/>
            <person name="Sukeda M."/>
            <person name="Yamane J."/>
            <person name="Yamasaki K."/>
            <person name="Shimizu M."/>
            <person name="Ohnishi K."/>
            <person name="Oshima S."/>
        </authorList>
    </citation>
    <scope>NUCLEOTIDE SEQUENCE [LARGE SCALE GENOMIC DNA]</scope>
    <source>
        <strain evidence="8">U-1</strain>
    </source>
</reference>
<dbReference type="SUPFAM" id="SSF53474">
    <property type="entry name" value="alpha/beta-Hydrolases"/>
    <property type="match status" value="1"/>
</dbReference>